<evidence type="ECO:0000256" key="1">
    <source>
        <dbReference type="SAM" id="SignalP"/>
    </source>
</evidence>
<organism evidence="3 4">
    <name type="scientific">Flavobacterium frigoris</name>
    <dbReference type="NCBI Taxonomy" id="229204"/>
    <lineage>
        <taxon>Bacteria</taxon>
        <taxon>Pseudomonadati</taxon>
        <taxon>Bacteroidota</taxon>
        <taxon>Flavobacteriia</taxon>
        <taxon>Flavobacteriales</taxon>
        <taxon>Flavobacteriaceae</taxon>
        <taxon>Flavobacterium</taxon>
    </lineage>
</organism>
<sequence length="131" mass="14755">MKFRSIFFLLVSLAIVSCTGQTSKNIQTIEAKDFAEKINTTQNPQILDVRTPEEFTEGHIDNAANVNWLGHRFVVEAGKFDKTKPVFVYCKSGGRSKKATEKLQELGFKNIYELEGGFMKWSAEGLNKSTD</sequence>
<dbReference type="PANTHER" id="PTHR43031:SF1">
    <property type="entry name" value="PYRIDINE NUCLEOTIDE-DISULPHIDE OXIDOREDUCTASE"/>
    <property type="match status" value="1"/>
</dbReference>
<dbReference type="InterPro" id="IPR001763">
    <property type="entry name" value="Rhodanese-like_dom"/>
</dbReference>
<feature type="chain" id="PRO_5010245790" evidence="1">
    <location>
        <begin position="21"/>
        <end position="131"/>
    </location>
</feature>
<keyword evidence="1" id="KW-0732">Signal</keyword>
<evidence type="ECO:0000313" key="3">
    <source>
        <dbReference type="EMBL" id="SER59787.1"/>
    </source>
</evidence>
<dbReference type="Proteomes" id="UP000183658">
    <property type="component" value="Unassembled WGS sequence"/>
</dbReference>
<dbReference type="EMBL" id="FOFZ01000016">
    <property type="protein sequence ID" value="SER59787.1"/>
    <property type="molecule type" value="Genomic_DNA"/>
</dbReference>
<dbReference type="AlphaFoldDB" id="A0A1H9QH95"/>
<accession>A0A1H9QH95</accession>
<name>A0A1H9QH95_FLAFI</name>
<dbReference type="PANTHER" id="PTHR43031">
    <property type="entry name" value="FAD-DEPENDENT OXIDOREDUCTASE"/>
    <property type="match status" value="1"/>
</dbReference>
<reference evidence="4" key="1">
    <citation type="submission" date="2016-10" db="EMBL/GenBank/DDBJ databases">
        <authorList>
            <person name="Varghese N."/>
            <person name="Submissions S."/>
        </authorList>
    </citation>
    <scope>NUCLEOTIDE SEQUENCE [LARGE SCALE GENOMIC DNA]</scope>
    <source>
        <strain evidence="4">DSM 15719</strain>
    </source>
</reference>
<dbReference type="SMART" id="SM00450">
    <property type="entry name" value="RHOD"/>
    <property type="match status" value="1"/>
</dbReference>
<dbReference type="Pfam" id="PF00581">
    <property type="entry name" value="Rhodanese"/>
    <property type="match status" value="1"/>
</dbReference>
<dbReference type="InterPro" id="IPR036873">
    <property type="entry name" value="Rhodanese-like_dom_sf"/>
</dbReference>
<feature type="domain" description="Rhodanese" evidence="2">
    <location>
        <begin position="40"/>
        <end position="130"/>
    </location>
</feature>
<keyword evidence="4" id="KW-1185">Reference proteome</keyword>
<dbReference type="RefSeq" id="WP_074724413.1">
    <property type="nucleotide sequence ID" value="NZ_CBCRVS010000017.1"/>
</dbReference>
<dbReference type="GO" id="GO:0016740">
    <property type="term" value="F:transferase activity"/>
    <property type="evidence" value="ECO:0007669"/>
    <property type="project" value="UniProtKB-KW"/>
</dbReference>
<gene>
    <name evidence="3" type="ORF">SAMN05444355_11657</name>
</gene>
<proteinExistence type="predicted"/>
<dbReference type="PROSITE" id="PS51257">
    <property type="entry name" value="PROKAR_LIPOPROTEIN"/>
    <property type="match status" value="1"/>
</dbReference>
<keyword evidence="3" id="KW-0808">Transferase</keyword>
<feature type="signal peptide" evidence="1">
    <location>
        <begin position="1"/>
        <end position="20"/>
    </location>
</feature>
<evidence type="ECO:0000313" key="4">
    <source>
        <dbReference type="Proteomes" id="UP000183658"/>
    </source>
</evidence>
<dbReference type="InterPro" id="IPR050229">
    <property type="entry name" value="GlpE_sulfurtransferase"/>
</dbReference>
<dbReference type="PROSITE" id="PS50206">
    <property type="entry name" value="RHODANESE_3"/>
    <property type="match status" value="1"/>
</dbReference>
<dbReference type="Gene3D" id="3.40.250.10">
    <property type="entry name" value="Rhodanese-like domain"/>
    <property type="match status" value="1"/>
</dbReference>
<dbReference type="CDD" id="cd00158">
    <property type="entry name" value="RHOD"/>
    <property type="match status" value="1"/>
</dbReference>
<dbReference type="OrthoDB" id="9808735at2"/>
<evidence type="ECO:0000259" key="2">
    <source>
        <dbReference type="PROSITE" id="PS50206"/>
    </source>
</evidence>
<protein>
    <submittedName>
        <fullName evidence="3">Rhodanese-related sulfurtransferase</fullName>
    </submittedName>
</protein>
<dbReference type="SUPFAM" id="SSF52821">
    <property type="entry name" value="Rhodanese/Cell cycle control phosphatase"/>
    <property type="match status" value="1"/>
</dbReference>